<dbReference type="EMBL" id="CM042060">
    <property type="protein sequence ID" value="KAI3677661.1"/>
    <property type="molecule type" value="Genomic_DNA"/>
</dbReference>
<keyword evidence="2" id="KW-1185">Reference proteome</keyword>
<proteinExistence type="predicted"/>
<accession>A0ACB8Y1J9</accession>
<evidence type="ECO:0000313" key="2">
    <source>
        <dbReference type="Proteomes" id="UP001055879"/>
    </source>
</evidence>
<sequence length="136" mass="15807">MVEERVFDSVENNNRRSGQEEEGTTIKTTTDEKAFNKEANNKESEQNSQRSKRAPVGTRDLQEFIPEYVKEEKPVKECNDCVIDRGKDSKENVVSSNGQTSREVKTRFVEIRQKQDEFSPHQTNGKRWPTEERIAK</sequence>
<gene>
    <name evidence="1" type="ORF">L6452_36927</name>
</gene>
<reference evidence="2" key="1">
    <citation type="journal article" date="2022" name="Mol. Ecol. Resour.">
        <title>The genomes of chicory, endive, great burdock and yacon provide insights into Asteraceae palaeo-polyploidization history and plant inulin production.</title>
        <authorList>
            <person name="Fan W."/>
            <person name="Wang S."/>
            <person name="Wang H."/>
            <person name="Wang A."/>
            <person name="Jiang F."/>
            <person name="Liu H."/>
            <person name="Zhao H."/>
            <person name="Xu D."/>
            <person name="Zhang Y."/>
        </authorList>
    </citation>
    <scope>NUCLEOTIDE SEQUENCE [LARGE SCALE GENOMIC DNA]</scope>
    <source>
        <strain evidence="2">cv. Niubang</strain>
    </source>
</reference>
<evidence type="ECO:0000313" key="1">
    <source>
        <dbReference type="EMBL" id="KAI3677661.1"/>
    </source>
</evidence>
<dbReference type="Proteomes" id="UP001055879">
    <property type="component" value="Linkage Group LG14"/>
</dbReference>
<protein>
    <submittedName>
        <fullName evidence="1">Uncharacterized protein</fullName>
    </submittedName>
</protein>
<organism evidence="1 2">
    <name type="scientific">Arctium lappa</name>
    <name type="common">Greater burdock</name>
    <name type="synonym">Lappa major</name>
    <dbReference type="NCBI Taxonomy" id="4217"/>
    <lineage>
        <taxon>Eukaryota</taxon>
        <taxon>Viridiplantae</taxon>
        <taxon>Streptophyta</taxon>
        <taxon>Embryophyta</taxon>
        <taxon>Tracheophyta</taxon>
        <taxon>Spermatophyta</taxon>
        <taxon>Magnoliopsida</taxon>
        <taxon>eudicotyledons</taxon>
        <taxon>Gunneridae</taxon>
        <taxon>Pentapetalae</taxon>
        <taxon>asterids</taxon>
        <taxon>campanulids</taxon>
        <taxon>Asterales</taxon>
        <taxon>Asteraceae</taxon>
        <taxon>Carduoideae</taxon>
        <taxon>Cardueae</taxon>
        <taxon>Arctiinae</taxon>
        <taxon>Arctium</taxon>
    </lineage>
</organism>
<name>A0ACB8Y1J9_ARCLA</name>
<comment type="caution">
    <text evidence="1">The sequence shown here is derived from an EMBL/GenBank/DDBJ whole genome shotgun (WGS) entry which is preliminary data.</text>
</comment>
<reference evidence="1 2" key="2">
    <citation type="journal article" date="2022" name="Mol. Ecol. Resour.">
        <title>The genomes of chicory, endive, great burdock and yacon provide insights into Asteraceae paleo-polyploidization history and plant inulin production.</title>
        <authorList>
            <person name="Fan W."/>
            <person name="Wang S."/>
            <person name="Wang H."/>
            <person name="Wang A."/>
            <person name="Jiang F."/>
            <person name="Liu H."/>
            <person name="Zhao H."/>
            <person name="Xu D."/>
            <person name="Zhang Y."/>
        </authorList>
    </citation>
    <scope>NUCLEOTIDE SEQUENCE [LARGE SCALE GENOMIC DNA]</scope>
    <source>
        <strain evidence="2">cv. Niubang</strain>
    </source>
</reference>